<feature type="repeat" description="WD" evidence="9">
    <location>
        <begin position="179"/>
        <end position="212"/>
    </location>
</feature>
<evidence type="ECO:0000256" key="1">
    <source>
        <dbReference type="ARBA" id="ARBA00004123"/>
    </source>
</evidence>
<dbReference type="InterPro" id="IPR055410">
    <property type="entry name" value="Beta-prop_CAF1B_HIR1"/>
</dbReference>
<evidence type="ECO:0000256" key="7">
    <source>
        <dbReference type="ARBA" id="ARBA00023204"/>
    </source>
</evidence>
<dbReference type="PROSITE" id="PS50294">
    <property type="entry name" value="WD_REPEATS_REGION"/>
    <property type="match status" value="2"/>
</dbReference>
<dbReference type="SUPFAM" id="SSF50978">
    <property type="entry name" value="WD40 repeat-like"/>
    <property type="match status" value="1"/>
</dbReference>
<keyword evidence="3 9" id="KW-0853">WD repeat</keyword>
<dbReference type="GO" id="GO:0006335">
    <property type="term" value="P:DNA replication-dependent chromatin assembly"/>
    <property type="evidence" value="ECO:0007669"/>
    <property type="project" value="InterPro"/>
</dbReference>
<comment type="subcellular location">
    <subcellularLocation>
        <location evidence="1">Nucleus</location>
    </subcellularLocation>
</comment>
<evidence type="ECO:0000313" key="12">
    <source>
        <dbReference type="EMBL" id="CBJ29095.1"/>
    </source>
</evidence>
<dbReference type="PANTHER" id="PTHR15271:SF4">
    <property type="entry name" value="CHROMATIN ASSEMBLY FACTOR 1 SUBUNIT B"/>
    <property type="match status" value="1"/>
</dbReference>
<evidence type="ECO:0000256" key="9">
    <source>
        <dbReference type="PROSITE-ProRule" id="PRU00221"/>
    </source>
</evidence>
<keyword evidence="13" id="KW-1185">Reference proteome</keyword>
<feature type="repeat" description="WD" evidence="9">
    <location>
        <begin position="137"/>
        <end position="178"/>
    </location>
</feature>
<evidence type="ECO:0000256" key="6">
    <source>
        <dbReference type="ARBA" id="ARBA00022853"/>
    </source>
</evidence>
<dbReference type="GO" id="GO:0006281">
    <property type="term" value="P:DNA repair"/>
    <property type="evidence" value="ECO:0007669"/>
    <property type="project" value="UniProtKB-KW"/>
</dbReference>
<feature type="compositionally biased region" description="Gly residues" evidence="10">
    <location>
        <begin position="306"/>
        <end position="315"/>
    </location>
</feature>
<dbReference type="InterPro" id="IPR001680">
    <property type="entry name" value="WD40_rpt"/>
</dbReference>
<feature type="region of interest" description="Disordered" evidence="10">
    <location>
        <begin position="554"/>
        <end position="577"/>
    </location>
</feature>
<feature type="repeat" description="WD" evidence="9">
    <location>
        <begin position="84"/>
        <end position="118"/>
    </location>
</feature>
<organism evidence="12 13">
    <name type="scientific">Ectocarpus siliculosus</name>
    <name type="common">Brown alga</name>
    <name type="synonym">Conferva siliculosa</name>
    <dbReference type="NCBI Taxonomy" id="2880"/>
    <lineage>
        <taxon>Eukaryota</taxon>
        <taxon>Sar</taxon>
        <taxon>Stramenopiles</taxon>
        <taxon>Ochrophyta</taxon>
        <taxon>PX clade</taxon>
        <taxon>Phaeophyceae</taxon>
        <taxon>Ectocarpales</taxon>
        <taxon>Ectocarpaceae</taxon>
        <taxon>Ectocarpus</taxon>
    </lineage>
</organism>
<protein>
    <recommendedName>
        <fullName evidence="11">CAF1B/HIR1 beta-propeller domain-containing protein</fullName>
    </recommendedName>
</protein>
<feature type="compositionally biased region" description="Polar residues" evidence="10">
    <location>
        <begin position="554"/>
        <end position="564"/>
    </location>
</feature>
<evidence type="ECO:0000256" key="3">
    <source>
        <dbReference type="ARBA" id="ARBA00022574"/>
    </source>
</evidence>
<dbReference type="EMBL" id="FN649760">
    <property type="protein sequence ID" value="CBJ29095.1"/>
    <property type="molecule type" value="Genomic_DNA"/>
</dbReference>
<dbReference type="Proteomes" id="UP000002630">
    <property type="component" value="Unassembled WGS sequence"/>
</dbReference>
<accession>D7FJJ2</accession>
<keyword evidence="4" id="KW-0677">Repeat</keyword>
<keyword evidence="6" id="KW-0156">Chromatin regulator</keyword>
<evidence type="ECO:0000313" key="13">
    <source>
        <dbReference type="Proteomes" id="UP000002630"/>
    </source>
</evidence>
<feature type="compositionally biased region" description="Polar residues" evidence="10">
    <location>
        <begin position="287"/>
        <end position="301"/>
    </location>
</feature>
<dbReference type="InterPro" id="IPR045145">
    <property type="entry name" value="PTHR15271"/>
</dbReference>
<evidence type="ECO:0000256" key="8">
    <source>
        <dbReference type="ARBA" id="ARBA00023242"/>
    </source>
</evidence>
<dbReference type="InParanoid" id="D7FJJ2"/>
<comment type="similarity">
    <text evidence="2">Belongs to the WD repeat HIR1 family.</text>
</comment>
<feature type="domain" description="CAF1B/HIR1 beta-propeller" evidence="11">
    <location>
        <begin position="4"/>
        <end position="214"/>
    </location>
</feature>
<gene>
    <name evidence="12" type="ORF">Esi_0134_0050</name>
</gene>
<dbReference type="PANTHER" id="PTHR15271">
    <property type="entry name" value="CHROMATIN ASSEMBLY FACTOR 1 SUBUNIT B"/>
    <property type="match status" value="1"/>
</dbReference>
<dbReference type="GO" id="GO:0006334">
    <property type="term" value="P:nucleosome assembly"/>
    <property type="evidence" value="ECO:0007669"/>
    <property type="project" value="TreeGrafter"/>
</dbReference>
<evidence type="ECO:0000259" key="11">
    <source>
        <dbReference type="Pfam" id="PF24105"/>
    </source>
</evidence>
<dbReference type="OrthoDB" id="71227at2759"/>
<evidence type="ECO:0000256" key="4">
    <source>
        <dbReference type="ARBA" id="ARBA00022737"/>
    </source>
</evidence>
<feature type="domain" description="CAF1B/HIR1 beta-propeller" evidence="11">
    <location>
        <begin position="328"/>
        <end position="501"/>
    </location>
</feature>
<evidence type="ECO:0000256" key="5">
    <source>
        <dbReference type="ARBA" id="ARBA00022763"/>
    </source>
</evidence>
<dbReference type="InterPro" id="IPR036322">
    <property type="entry name" value="WD40_repeat_dom_sf"/>
</dbReference>
<keyword evidence="8" id="KW-0539">Nucleus</keyword>
<dbReference type="Pfam" id="PF24105">
    <property type="entry name" value="Beta-prop_CAF1B_HIR1"/>
    <property type="match status" value="2"/>
</dbReference>
<dbReference type="InterPro" id="IPR015943">
    <property type="entry name" value="WD40/YVTN_repeat-like_dom_sf"/>
</dbReference>
<dbReference type="GO" id="GO:0005634">
    <property type="term" value="C:nucleus"/>
    <property type="evidence" value="ECO:0007669"/>
    <property type="project" value="UniProtKB-SubCell"/>
</dbReference>
<dbReference type="Gene3D" id="2.130.10.10">
    <property type="entry name" value="YVTN repeat-like/Quinoprotein amine dehydrogenase"/>
    <property type="match status" value="3"/>
</dbReference>
<dbReference type="eggNOG" id="KOG1009">
    <property type="taxonomic scope" value="Eukaryota"/>
</dbReference>
<sequence length="679" mass="71479">MPLVDTPQIVWHGGEAGKNAPILSLDTHPLALDGGHQGSRVVLATAGTDAEVRLWIVNRPTQEDAKNWEQAGVSSRLQTFVASLGGHQRGVNAVRFSPDGLSLASASDGGTVVIWSVEDVAAWSTIKSDRDTRKNILRGATEDIYDMAWSPDSKYITCGSIDRRAHVWEVATKRSIATLEDHANYVQGTAWDPQSKYMATQSSDRSCRVYQITQDGGGGSGSSGAGRVAVKCCNVIKSCVVPSDEGSSGGSSAGGEPPLPREGTTAPGERPSTVTSETGGDGAGCIQPTSSAVDARGSTTDDNQRSGGGDKGPSGGNEDSCATGVDSTKDKAKPVQRKNLFVDETVTSFFRRLSWSPDGAFLITPTAQHWDAATRQTQFCTHLFTRGQFAKPAICLLGLTKPSVAVRCNPRLFTLKGCGDNTRSEAVEEAMCDLPYRAVFAVVSLDAVVVYDTEHATPLMVANGLHLSALTDACWSSDGLALFVSSTDGYVSKIHFEPGELGDTLPCSDVPLQTRRLHPVIYDWQTEVTPTEEVAGRVLRPSPPPSGVVRVETPTQAGGETSTGKALGLAPAPSPLPVATKQKKKIVPTLVTPLPAADRAQPVASSTAVPPSPTTPSTERKKRRITPTLCVPGMNEDASGDDGLVSGTQSPLPASAKHVAVGNETPKKKRLAPTLVSAL</sequence>
<reference evidence="12 13" key="1">
    <citation type="journal article" date="2010" name="Nature">
        <title>The Ectocarpus genome and the independent evolution of multicellularity in brown algae.</title>
        <authorList>
            <person name="Cock J.M."/>
            <person name="Sterck L."/>
            <person name="Rouze P."/>
            <person name="Scornet D."/>
            <person name="Allen A.E."/>
            <person name="Amoutzias G."/>
            <person name="Anthouard V."/>
            <person name="Artiguenave F."/>
            <person name="Aury J.M."/>
            <person name="Badger J.H."/>
            <person name="Beszteri B."/>
            <person name="Billiau K."/>
            <person name="Bonnet E."/>
            <person name="Bothwell J.H."/>
            <person name="Bowler C."/>
            <person name="Boyen C."/>
            <person name="Brownlee C."/>
            <person name="Carrano C.J."/>
            <person name="Charrier B."/>
            <person name="Cho G.Y."/>
            <person name="Coelho S.M."/>
            <person name="Collen J."/>
            <person name="Corre E."/>
            <person name="Da Silva C."/>
            <person name="Delage L."/>
            <person name="Delaroque N."/>
            <person name="Dittami S.M."/>
            <person name="Doulbeau S."/>
            <person name="Elias M."/>
            <person name="Farnham G."/>
            <person name="Gachon C.M."/>
            <person name="Gschloessl B."/>
            <person name="Heesch S."/>
            <person name="Jabbari K."/>
            <person name="Jubin C."/>
            <person name="Kawai H."/>
            <person name="Kimura K."/>
            <person name="Kloareg B."/>
            <person name="Kupper F.C."/>
            <person name="Lang D."/>
            <person name="Le Bail A."/>
            <person name="Leblanc C."/>
            <person name="Lerouge P."/>
            <person name="Lohr M."/>
            <person name="Lopez P.J."/>
            <person name="Martens C."/>
            <person name="Maumus F."/>
            <person name="Michel G."/>
            <person name="Miranda-Saavedra D."/>
            <person name="Morales J."/>
            <person name="Moreau H."/>
            <person name="Motomura T."/>
            <person name="Nagasato C."/>
            <person name="Napoli C.A."/>
            <person name="Nelson D.R."/>
            <person name="Nyvall-Collen P."/>
            <person name="Peters A.F."/>
            <person name="Pommier C."/>
            <person name="Potin P."/>
            <person name="Poulain J."/>
            <person name="Quesneville H."/>
            <person name="Read B."/>
            <person name="Rensing S.A."/>
            <person name="Ritter A."/>
            <person name="Rousvoal S."/>
            <person name="Samanta M."/>
            <person name="Samson G."/>
            <person name="Schroeder D.C."/>
            <person name="Segurens B."/>
            <person name="Strittmatter M."/>
            <person name="Tonon T."/>
            <person name="Tregear J.W."/>
            <person name="Valentin K."/>
            <person name="von Dassow P."/>
            <person name="Yamagishi T."/>
            <person name="Van de Peer Y."/>
            <person name="Wincker P."/>
        </authorList>
    </citation>
    <scope>NUCLEOTIDE SEQUENCE [LARGE SCALE GENOMIC DNA]</scope>
    <source>
        <strain evidence="13">Ec32 / CCAP1310/4</strain>
    </source>
</reference>
<feature type="region of interest" description="Disordered" evidence="10">
    <location>
        <begin position="597"/>
        <end position="679"/>
    </location>
</feature>
<evidence type="ECO:0000256" key="2">
    <source>
        <dbReference type="ARBA" id="ARBA00007306"/>
    </source>
</evidence>
<feature type="region of interest" description="Disordered" evidence="10">
    <location>
        <begin position="243"/>
        <end position="333"/>
    </location>
</feature>
<dbReference type="PROSITE" id="PS50082">
    <property type="entry name" value="WD_REPEATS_2"/>
    <property type="match status" value="3"/>
</dbReference>
<keyword evidence="7" id="KW-0234">DNA repair</keyword>
<proteinExistence type="inferred from homology"/>
<keyword evidence="5" id="KW-0227">DNA damage</keyword>
<evidence type="ECO:0000256" key="10">
    <source>
        <dbReference type="SAM" id="MobiDB-lite"/>
    </source>
</evidence>
<dbReference type="AlphaFoldDB" id="D7FJJ2"/>
<dbReference type="GO" id="GO:0033186">
    <property type="term" value="C:CAF-1 complex"/>
    <property type="evidence" value="ECO:0007669"/>
    <property type="project" value="TreeGrafter"/>
</dbReference>
<name>D7FJJ2_ECTSI</name>
<dbReference type="SMART" id="SM00320">
    <property type="entry name" value="WD40"/>
    <property type="match status" value="5"/>
</dbReference>
<dbReference type="STRING" id="2880.D7FJJ2"/>